<dbReference type="Proteomes" id="UP001500795">
    <property type="component" value="Unassembled WGS sequence"/>
</dbReference>
<evidence type="ECO:0000313" key="1">
    <source>
        <dbReference type="EMBL" id="GAA3542141.1"/>
    </source>
</evidence>
<accession>A0ABP6VXI0</accession>
<protein>
    <submittedName>
        <fullName evidence="1">Uncharacterized protein</fullName>
    </submittedName>
</protein>
<evidence type="ECO:0000313" key="2">
    <source>
        <dbReference type="Proteomes" id="UP001500795"/>
    </source>
</evidence>
<sequence length="50" mass="5508">MEISWLGWACAASGTVPMINETISRGFIIRQIRCIIIILLEVVMDGMGTP</sequence>
<keyword evidence="2" id="KW-1185">Reference proteome</keyword>
<dbReference type="EMBL" id="BAABCX010000002">
    <property type="protein sequence ID" value="GAA3542141.1"/>
    <property type="molecule type" value="Genomic_DNA"/>
</dbReference>
<name>A0ABP6VXI0_9GAMM</name>
<proteinExistence type="predicted"/>
<reference evidence="2" key="1">
    <citation type="journal article" date="2019" name="Int. J. Syst. Evol. Microbiol.">
        <title>The Global Catalogue of Microorganisms (GCM) 10K type strain sequencing project: providing services to taxonomists for standard genome sequencing and annotation.</title>
        <authorList>
            <consortium name="The Broad Institute Genomics Platform"/>
            <consortium name="The Broad Institute Genome Sequencing Center for Infectious Disease"/>
            <person name="Wu L."/>
            <person name="Ma J."/>
        </authorList>
    </citation>
    <scope>NUCLEOTIDE SEQUENCE [LARGE SCALE GENOMIC DNA]</scope>
    <source>
        <strain evidence="2">JCM 17110</strain>
    </source>
</reference>
<gene>
    <name evidence="1" type="ORF">GCM10022394_22650</name>
</gene>
<comment type="caution">
    <text evidence="1">The sequence shown here is derived from an EMBL/GenBank/DDBJ whole genome shotgun (WGS) entry which is preliminary data.</text>
</comment>
<organism evidence="1 2">
    <name type="scientific">Zobellella aerophila</name>
    <dbReference type="NCBI Taxonomy" id="870480"/>
    <lineage>
        <taxon>Bacteria</taxon>
        <taxon>Pseudomonadati</taxon>
        <taxon>Pseudomonadota</taxon>
        <taxon>Gammaproteobacteria</taxon>
        <taxon>Aeromonadales</taxon>
        <taxon>Aeromonadaceae</taxon>
        <taxon>Zobellella</taxon>
    </lineage>
</organism>